<proteinExistence type="inferred from homology"/>
<dbReference type="InterPro" id="IPR011322">
    <property type="entry name" value="N-reg_PII-like_a/b"/>
</dbReference>
<dbReference type="AlphaFoldDB" id="A0A9D2HMT6"/>
<sequence length="132" mass="14236">MTLLVYVTFPQDGVLRRPDGASPASSPAPHGLEAARLLARELVDARLAAGVNILSGATSVYRWQDALCEAPEIVLLAQVSRAAFPAFCAHVRARHPHDVPCILALKPEDGHPAFLRWISENSPPPAPHLQPQ</sequence>
<dbReference type="PANTHER" id="PTHR23419">
    <property type="entry name" value="DIVALENT CATION TOLERANCE CUTA-RELATED"/>
    <property type="match status" value="1"/>
</dbReference>
<dbReference type="InterPro" id="IPR004323">
    <property type="entry name" value="Ion_tolerance_CutA"/>
</dbReference>
<dbReference type="Proteomes" id="UP000823821">
    <property type="component" value="Unassembled WGS sequence"/>
</dbReference>
<dbReference type="InterPro" id="IPR015867">
    <property type="entry name" value="N-reg_PII/ATP_PRibTrfase_C"/>
</dbReference>
<gene>
    <name evidence="2" type="ORF">H9784_03100</name>
</gene>
<dbReference type="Gene3D" id="3.30.70.120">
    <property type="match status" value="1"/>
</dbReference>
<dbReference type="GO" id="GO:0010038">
    <property type="term" value="P:response to metal ion"/>
    <property type="evidence" value="ECO:0007669"/>
    <property type="project" value="InterPro"/>
</dbReference>
<dbReference type="SUPFAM" id="SSF54913">
    <property type="entry name" value="GlnB-like"/>
    <property type="match status" value="1"/>
</dbReference>
<reference evidence="2" key="1">
    <citation type="journal article" date="2021" name="PeerJ">
        <title>Extensive microbial diversity within the chicken gut microbiome revealed by metagenomics and culture.</title>
        <authorList>
            <person name="Gilroy R."/>
            <person name="Ravi A."/>
            <person name="Getino M."/>
            <person name="Pursley I."/>
            <person name="Horton D.L."/>
            <person name="Alikhan N.F."/>
            <person name="Baker D."/>
            <person name="Gharbi K."/>
            <person name="Hall N."/>
            <person name="Watson M."/>
            <person name="Adriaenssens E.M."/>
            <person name="Foster-Nyarko E."/>
            <person name="Jarju S."/>
            <person name="Secka A."/>
            <person name="Antonio M."/>
            <person name="Oren A."/>
            <person name="Chaudhuri R.R."/>
            <person name="La Ragione R."/>
            <person name="Hildebrand F."/>
            <person name="Pallen M.J."/>
        </authorList>
    </citation>
    <scope>NUCLEOTIDE SEQUENCE</scope>
    <source>
        <strain evidence="2">5032</strain>
    </source>
</reference>
<reference evidence="2" key="2">
    <citation type="submission" date="2021-04" db="EMBL/GenBank/DDBJ databases">
        <authorList>
            <person name="Gilroy R."/>
        </authorList>
    </citation>
    <scope>NUCLEOTIDE SEQUENCE</scope>
    <source>
        <strain evidence="2">5032</strain>
    </source>
</reference>
<dbReference type="EMBL" id="DWZD01000019">
    <property type="protein sequence ID" value="HJA78548.1"/>
    <property type="molecule type" value="Genomic_DNA"/>
</dbReference>
<comment type="similarity">
    <text evidence="1">Belongs to the CutA family.</text>
</comment>
<protein>
    <submittedName>
        <fullName evidence="2">Divalent-cation tolerance protein CutA</fullName>
    </submittedName>
</protein>
<comment type="caution">
    <text evidence="2">The sequence shown here is derived from an EMBL/GenBank/DDBJ whole genome shotgun (WGS) entry which is preliminary data.</text>
</comment>
<organism evidence="2 3">
    <name type="scientific">Candidatus Desulfovibrio intestinavium</name>
    <dbReference type="NCBI Taxonomy" id="2838534"/>
    <lineage>
        <taxon>Bacteria</taxon>
        <taxon>Pseudomonadati</taxon>
        <taxon>Thermodesulfobacteriota</taxon>
        <taxon>Desulfovibrionia</taxon>
        <taxon>Desulfovibrionales</taxon>
        <taxon>Desulfovibrionaceae</taxon>
        <taxon>Desulfovibrio</taxon>
    </lineage>
</organism>
<dbReference type="Pfam" id="PF03091">
    <property type="entry name" value="CutA1"/>
    <property type="match status" value="1"/>
</dbReference>
<dbReference type="PANTHER" id="PTHR23419:SF8">
    <property type="entry name" value="FI09726P"/>
    <property type="match status" value="1"/>
</dbReference>
<name>A0A9D2HMT6_9BACT</name>
<evidence type="ECO:0000313" key="2">
    <source>
        <dbReference type="EMBL" id="HJA78548.1"/>
    </source>
</evidence>
<evidence type="ECO:0000313" key="3">
    <source>
        <dbReference type="Proteomes" id="UP000823821"/>
    </source>
</evidence>
<dbReference type="GO" id="GO:0005507">
    <property type="term" value="F:copper ion binding"/>
    <property type="evidence" value="ECO:0007669"/>
    <property type="project" value="TreeGrafter"/>
</dbReference>
<evidence type="ECO:0000256" key="1">
    <source>
        <dbReference type="ARBA" id="ARBA00010169"/>
    </source>
</evidence>
<accession>A0A9D2HMT6</accession>